<dbReference type="InterPro" id="IPR008936">
    <property type="entry name" value="Rho_GTPase_activation_prot"/>
</dbReference>
<dbReference type="Proteomes" id="UP001344447">
    <property type="component" value="Unassembled WGS sequence"/>
</dbReference>
<feature type="domain" description="Rho-GAP" evidence="2">
    <location>
        <begin position="149"/>
        <end position="327"/>
    </location>
</feature>
<comment type="caution">
    <text evidence="3">The sequence shown here is derived from an EMBL/GenBank/DDBJ whole genome shotgun (WGS) entry which is preliminary data.</text>
</comment>
<keyword evidence="4" id="KW-1185">Reference proteome</keyword>
<dbReference type="InterPro" id="IPR000198">
    <property type="entry name" value="RhoGAP_dom"/>
</dbReference>
<gene>
    <name evidence="3" type="ORF">RB653_004601</name>
</gene>
<reference evidence="3 4" key="1">
    <citation type="submission" date="2023-11" db="EMBL/GenBank/DDBJ databases">
        <title>Dfirmibasis_genome.</title>
        <authorList>
            <person name="Edelbroek B."/>
            <person name="Kjellin J."/>
            <person name="Jerlstrom-Hultqvist J."/>
            <person name="Soderbom F."/>
        </authorList>
    </citation>
    <scope>NUCLEOTIDE SEQUENCE [LARGE SCALE GENOMIC DNA]</scope>
    <source>
        <strain evidence="3 4">TNS-C-14</strain>
    </source>
</reference>
<dbReference type="Pfam" id="PF00620">
    <property type="entry name" value="RhoGAP"/>
    <property type="match status" value="1"/>
</dbReference>
<evidence type="ECO:0000313" key="4">
    <source>
        <dbReference type="Proteomes" id="UP001344447"/>
    </source>
</evidence>
<dbReference type="Gene3D" id="2.60.40.10">
    <property type="entry name" value="Immunoglobulins"/>
    <property type="match status" value="1"/>
</dbReference>
<organism evidence="3 4">
    <name type="scientific">Dictyostelium firmibasis</name>
    <dbReference type="NCBI Taxonomy" id="79012"/>
    <lineage>
        <taxon>Eukaryota</taxon>
        <taxon>Amoebozoa</taxon>
        <taxon>Evosea</taxon>
        <taxon>Eumycetozoa</taxon>
        <taxon>Dictyostelia</taxon>
        <taxon>Dictyosteliales</taxon>
        <taxon>Dictyosteliaceae</taxon>
        <taxon>Dictyostelium</taxon>
    </lineage>
</organism>
<dbReference type="GO" id="GO:0007165">
    <property type="term" value="P:signal transduction"/>
    <property type="evidence" value="ECO:0007669"/>
    <property type="project" value="InterPro"/>
</dbReference>
<name>A0AAN7YYC2_9MYCE</name>
<dbReference type="PANTHER" id="PTHR23177:SF35">
    <property type="entry name" value="RHO GTPASE-ACTIVATING PROTEIN GACA"/>
    <property type="match status" value="1"/>
</dbReference>
<keyword evidence="1" id="KW-0343">GTPase activation</keyword>
<dbReference type="SMART" id="SM00324">
    <property type="entry name" value="RhoGAP"/>
    <property type="match status" value="1"/>
</dbReference>
<evidence type="ECO:0000256" key="1">
    <source>
        <dbReference type="ARBA" id="ARBA00022468"/>
    </source>
</evidence>
<dbReference type="PANTHER" id="PTHR23177">
    <property type="entry name" value="MKIAA1688 PROTEIN"/>
    <property type="match status" value="1"/>
</dbReference>
<dbReference type="Gene3D" id="1.10.555.10">
    <property type="entry name" value="Rho GTPase activation protein"/>
    <property type="match status" value="1"/>
</dbReference>
<protein>
    <recommendedName>
        <fullName evidence="2">Rho-GAP domain-containing protein</fullName>
    </recommendedName>
</protein>
<dbReference type="PROSITE" id="PS50238">
    <property type="entry name" value="RHOGAP"/>
    <property type="match status" value="1"/>
</dbReference>
<sequence>MGSSSSKSSSSVTVASSIDYKAKPTMDELGTSNYNGGLELSKNLLDFSLGEKPCPLKTVVQDQFTISNSSKSKLKFHFEPLQPKEFQLSFSPTSGSLDKGKSKTIKVKLMVNQKINTNHKVVLRVEGGASHFLTVKIRCETGVFGVDPNTLEHVDDEGFRVPYILALMKRSLIDNGGLQQEGIFRLAGEQTEIKRLKEAMNRNDFTSSTDINTIASLIKIWYRELPTPILNSIPTEKIFYSTDIDECVQSAKNLPEPQKSLLDWLMHLLLMVSSFSDVNKMTAQNLAIVVAPNLYDVSSSNPMEGLVLSQKCVQFLHNVLSHKVSVHKRESVAYEVLS</sequence>
<dbReference type="GO" id="GO:0005096">
    <property type="term" value="F:GTPase activator activity"/>
    <property type="evidence" value="ECO:0007669"/>
    <property type="project" value="UniProtKB-KW"/>
</dbReference>
<dbReference type="AlphaFoldDB" id="A0AAN7YYC2"/>
<proteinExistence type="predicted"/>
<dbReference type="SUPFAM" id="SSF48350">
    <property type="entry name" value="GTPase activation domain, GAP"/>
    <property type="match status" value="1"/>
</dbReference>
<accession>A0AAN7YYC2</accession>
<dbReference type="CDD" id="cd00159">
    <property type="entry name" value="RhoGAP"/>
    <property type="match status" value="1"/>
</dbReference>
<dbReference type="EMBL" id="JAVFKY010000001">
    <property type="protein sequence ID" value="KAK5583011.1"/>
    <property type="molecule type" value="Genomic_DNA"/>
</dbReference>
<evidence type="ECO:0000259" key="2">
    <source>
        <dbReference type="PROSITE" id="PS50238"/>
    </source>
</evidence>
<dbReference type="InterPro" id="IPR044785">
    <property type="entry name" value="RopGAP1-5"/>
</dbReference>
<evidence type="ECO:0000313" key="3">
    <source>
        <dbReference type="EMBL" id="KAK5583011.1"/>
    </source>
</evidence>
<dbReference type="InterPro" id="IPR013783">
    <property type="entry name" value="Ig-like_fold"/>
</dbReference>